<dbReference type="NCBIfam" id="NF001908">
    <property type="entry name" value="PRK00668.1"/>
    <property type="match status" value="1"/>
</dbReference>
<dbReference type="EMBL" id="JABULY010000002">
    <property type="protein sequence ID" value="MBV6531391.1"/>
    <property type="molecule type" value="Genomic_DNA"/>
</dbReference>
<evidence type="ECO:0000256" key="14">
    <source>
        <dbReference type="PROSITE-ProRule" id="PRU00706"/>
    </source>
</evidence>
<dbReference type="GO" id="GO:0046872">
    <property type="term" value="F:metal ion binding"/>
    <property type="evidence" value="ECO:0007669"/>
    <property type="project" value="UniProtKB-KW"/>
</dbReference>
<evidence type="ECO:0000256" key="2">
    <source>
        <dbReference type="ARBA" id="ARBA00012966"/>
    </source>
</evidence>
<evidence type="ECO:0000313" key="20">
    <source>
        <dbReference type="Proteomes" id="UP000732858"/>
    </source>
</evidence>
<dbReference type="PRINTS" id="PR01243">
    <property type="entry name" value="NUCDPKINASE"/>
</dbReference>
<dbReference type="OrthoDB" id="9801161at2"/>
<evidence type="ECO:0000256" key="5">
    <source>
        <dbReference type="ARBA" id="ARBA00022553"/>
    </source>
</evidence>
<dbReference type="InterPro" id="IPR034907">
    <property type="entry name" value="NDK-like_dom"/>
</dbReference>
<evidence type="ECO:0000313" key="21">
    <source>
        <dbReference type="Proteomes" id="UP001196379"/>
    </source>
</evidence>
<dbReference type="PANTHER" id="PTHR46161:SF3">
    <property type="entry name" value="NUCLEOSIDE DIPHOSPHATE KINASE DDB_G0292928-RELATED"/>
    <property type="match status" value="1"/>
</dbReference>
<evidence type="ECO:0000313" key="19">
    <source>
        <dbReference type="EMBL" id="MBV6546061.1"/>
    </source>
</evidence>
<comment type="subcellular location">
    <subcellularLocation>
        <location evidence="13">Cytoplasm</location>
    </subcellularLocation>
</comment>
<keyword evidence="10 13" id="KW-0067">ATP-binding</keyword>
<keyword evidence="5 13" id="KW-0597">Phosphoprotein</keyword>
<sequence length="139" mass="15615">MIQQTLSIIKPDATRRNIIGEILTQIEQSGLSVKALKMLHLTQEQAEGFYAEHQGKDFFAPLVAFMTSAPIVVAVLEGENAITHYRTLMGATDPEKREKGTIRDRFALSYRENSVHGSDSENSAKREIAYFFTPNEIVK</sequence>
<dbReference type="InterPro" id="IPR036850">
    <property type="entry name" value="NDK-like_dom_sf"/>
</dbReference>
<name>A0A949WHR1_9PAST</name>
<comment type="similarity">
    <text evidence="1 13 14 15">Belongs to the NDK family.</text>
</comment>
<dbReference type="RefSeq" id="WP_157402148.1">
    <property type="nucleotide sequence ID" value="NZ_JABULY010000002.1"/>
</dbReference>
<evidence type="ECO:0000256" key="13">
    <source>
        <dbReference type="HAMAP-Rule" id="MF_00451"/>
    </source>
</evidence>
<feature type="domain" description="Nucleoside diphosphate kinase-like" evidence="17">
    <location>
        <begin position="2"/>
        <end position="139"/>
    </location>
</feature>
<dbReference type="InterPro" id="IPR001564">
    <property type="entry name" value="Nucleoside_diP_kinase"/>
</dbReference>
<evidence type="ECO:0000256" key="6">
    <source>
        <dbReference type="ARBA" id="ARBA00022679"/>
    </source>
</evidence>
<organism evidence="19 20">
    <name type="scientific">Ursidibacter maritimus</name>
    <dbReference type="NCBI Taxonomy" id="1331689"/>
    <lineage>
        <taxon>Bacteria</taxon>
        <taxon>Pseudomonadati</taxon>
        <taxon>Pseudomonadota</taxon>
        <taxon>Gammaproteobacteria</taxon>
        <taxon>Pasteurellales</taxon>
        <taxon>Pasteurellaceae</taxon>
        <taxon>Ursidibacter</taxon>
    </lineage>
</organism>
<evidence type="ECO:0000256" key="10">
    <source>
        <dbReference type="ARBA" id="ARBA00022840"/>
    </source>
</evidence>
<dbReference type="FunFam" id="3.30.70.141:FF:000003">
    <property type="entry name" value="Nucleoside diphosphate kinase"/>
    <property type="match status" value="1"/>
</dbReference>
<comment type="caution">
    <text evidence="19">The sequence shown here is derived from an EMBL/GenBank/DDBJ whole genome shotgun (WGS) entry which is preliminary data.</text>
</comment>
<keyword evidence="7 13" id="KW-0479">Metal-binding</keyword>
<dbReference type="Proteomes" id="UP001196379">
    <property type="component" value="Unassembled WGS sequence"/>
</dbReference>
<feature type="binding site" evidence="13 14">
    <location>
        <position position="10"/>
    </location>
    <ligand>
        <name>ATP</name>
        <dbReference type="ChEBI" id="CHEBI:30616"/>
    </ligand>
</feature>
<keyword evidence="11 13" id="KW-0460">Magnesium</keyword>
<reference evidence="19 21" key="1">
    <citation type="journal article" date="2021" name="Mol. Ecol.">
        <title>Polar bear-adapted Ursidibacter maritimus are remarkably conserved after generations in captivity.</title>
        <authorList>
            <person name="Espinosa-Gongora C."/>
            <person name="Hansen M.J."/>
            <person name="Bertelsen M.F."/>
            <person name="Bojesen A.M."/>
        </authorList>
    </citation>
    <scope>NUCLEOTIDE SEQUENCE</scope>
    <source>
        <strain evidence="19">Pb43105x</strain>
        <strain evidence="18 21">Pb43106</strain>
    </source>
</reference>
<evidence type="ECO:0000256" key="11">
    <source>
        <dbReference type="ARBA" id="ARBA00022842"/>
    </source>
</evidence>
<feature type="binding site" evidence="13 14">
    <location>
        <position position="86"/>
    </location>
    <ligand>
        <name>ATP</name>
        <dbReference type="ChEBI" id="CHEBI:30616"/>
    </ligand>
</feature>
<dbReference type="GO" id="GO:0006228">
    <property type="term" value="P:UTP biosynthetic process"/>
    <property type="evidence" value="ECO:0007669"/>
    <property type="project" value="UniProtKB-UniRule"/>
</dbReference>
<comment type="subunit">
    <text evidence="13">Homotetramer.</text>
</comment>
<dbReference type="GO" id="GO:0005737">
    <property type="term" value="C:cytoplasm"/>
    <property type="evidence" value="ECO:0007669"/>
    <property type="project" value="UniProtKB-SubCell"/>
</dbReference>
<dbReference type="GO" id="GO:0005524">
    <property type="term" value="F:ATP binding"/>
    <property type="evidence" value="ECO:0007669"/>
    <property type="project" value="UniProtKB-UniRule"/>
</dbReference>
<evidence type="ECO:0000256" key="8">
    <source>
        <dbReference type="ARBA" id="ARBA00022741"/>
    </source>
</evidence>
<dbReference type="InterPro" id="IPR023005">
    <property type="entry name" value="Nucleoside_diP_kinase_AS"/>
</dbReference>
<dbReference type="PANTHER" id="PTHR46161">
    <property type="entry name" value="NUCLEOSIDE DIPHOSPHATE KINASE"/>
    <property type="match status" value="1"/>
</dbReference>
<evidence type="ECO:0000256" key="4">
    <source>
        <dbReference type="ARBA" id="ARBA00022490"/>
    </source>
</evidence>
<keyword evidence="8 13" id="KW-0547">Nucleotide-binding</keyword>
<dbReference type="GO" id="GO:0006183">
    <property type="term" value="P:GTP biosynthetic process"/>
    <property type="evidence" value="ECO:0007669"/>
    <property type="project" value="UniProtKB-UniRule"/>
</dbReference>
<evidence type="ECO:0000259" key="17">
    <source>
        <dbReference type="SMART" id="SM00562"/>
    </source>
</evidence>
<accession>A0A949WHR1</accession>
<dbReference type="GO" id="GO:0006241">
    <property type="term" value="P:CTP biosynthetic process"/>
    <property type="evidence" value="ECO:0007669"/>
    <property type="project" value="UniProtKB-UniRule"/>
</dbReference>
<dbReference type="AlphaFoldDB" id="A0A949WHR1"/>
<feature type="binding site" evidence="13 14">
    <location>
        <position position="103"/>
    </location>
    <ligand>
        <name>ATP</name>
        <dbReference type="ChEBI" id="CHEBI:30616"/>
    </ligand>
</feature>
<keyword evidence="6 13" id="KW-0808">Transferase</keyword>
<dbReference type="GeneID" id="65547895"/>
<comment type="function">
    <text evidence="13">Major role in the synthesis of nucleoside triphosphates other than ATP. The ATP gamma phosphate is transferred to the NDP beta phosphate via a ping-pong mechanism, using a phosphorylated active-site intermediate.</text>
</comment>
<dbReference type="Proteomes" id="UP000732858">
    <property type="component" value="Unassembled WGS sequence"/>
</dbReference>
<dbReference type="SMART" id="SM00562">
    <property type="entry name" value="NDK"/>
    <property type="match status" value="1"/>
</dbReference>
<evidence type="ECO:0000256" key="7">
    <source>
        <dbReference type="ARBA" id="ARBA00022723"/>
    </source>
</evidence>
<evidence type="ECO:0000256" key="3">
    <source>
        <dbReference type="ARBA" id="ARBA00017632"/>
    </source>
</evidence>
<evidence type="ECO:0000256" key="1">
    <source>
        <dbReference type="ARBA" id="ARBA00008142"/>
    </source>
</evidence>
<dbReference type="Gene3D" id="3.30.70.141">
    <property type="entry name" value="Nucleoside diphosphate kinase-like domain"/>
    <property type="match status" value="1"/>
</dbReference>
<keyword evidence="12 13" id="KW-0546">Nucleotide metabolism</keyword>
<feature type="binding site" evidence="13 14">
    <location>
        <position position="92"/>
    </location>
    <ligand>
        <name>ATP</name>
        <dbReference type="ChEBI" id="CHEBI:30616"/>
    </ligand>
</feature>
<feature type="binding site" evidence="13 14">
    <location>
        <position position="113"/>
    </location>
    <ligand>
        <name>ATP</name>
        <dbReference type="ChEBI" id="CHEBI:30616"/>
    </ligand>
</feature>
<dbReference type="CDD" id="cd04413">
    <property type="entry name" value="NDPk_I"/>
    <property type="match status" value="1"/>
</dbReference>
<feature type="binding site" evidence="13 14">
    <location>
        <position position="58"/>
    </location>
    <ligand>
        <name>ATP</name>
        <dbReference type="ChEBI" id="CHEBI:30616"/>
    </ligand>
</feature>
<dbReference type="GO" id="GO:0004550">
    <property type="term" value="F:nucleoside diphosphate kinase activity"/>
    <property type="evidence" value="ECO:0007669"/>
    <property type="project" value="UniProtKB-UniRule"/>
</dbReference>
<dbReference type="SUPFAM" id="SSF54919">
    <property type="entry name" value="Nucleoside diphosphate kinase, NDK"/>
    <property type="match status" value="1"/>
</dbReference>
<evidence type="ECO:0000256" key="12">
    <source>
        <dbReference type="ARBA" id="ARBA00023080"/>
    </source>
</evidence>
<comment type="cofactor">
    <cofactor evidence="13">
        <name>Mg(2+)</name>
        <dbReference type="ChEBI" id="CHEBI:18420"/>
    </cofactor>
</comment>
<dbReference type="EMBL" id="JABUMC010000002">
    <property type="protein sequence ID" value="MBV6546061.1"/>
    <property type="molecule type" value="Genomic_DNA"/>
</dbReference>
<dbReference type="EC" id="2.7.4.6" evidence="2 13"/>
<feature type="active site" description="Pros-phosphohistidine intermediate" evidence="13 14">
    <location>
        <position position="116"/>
    </location>
</feature>
<evidence type="ECO:0000256" key="15">
    <source>
        <dbReference type="RuleBase" id="RU004011"/>
    </source>
</evidence>
<keyword evidence="21" id="KW-1185">Reference proteome</keyword>
<dbReference type="HAMAP" id="MF_00451">
    <property type="entry name" value="NDP_kinase"/>
    <property type="match status" value="1"/>
</dbReference>
<gene>
    <name evidence="13 19" type="primary">ndk</name>
    <name evidence="18" type="ORF">HT657_04445</name>
    <name evidence="19" type="ORF">HT672_01895</name>
</gene>
<protein>
    <recommendedName>
        <fullName evidence="3 13">Nucleoside diphosphate kinase</fullName>
        <shortName evidence="13">NDK</shortName>
        <shortName evidence="13">NDP kinase</shortName>
        <ecNumber evidence="2 13">2.7.4.6</ecNumber>
    </recommendedName>
    <alternativeName>
        <fullName evidence="13">Nucleoside-2-P kinase</fullName>
    </alternativeName>
</protein>
<dbReference type="PROSITE" id="PS51374">
    <property type="entry name" value="NDPK_LIKE"/>
    <property type="match status" value="1"/>
</dbReference>
<keyword evidence="9 13" id="KW-0418">Kinase</keyword>
<keyword evidence="4 13" id="KW-0963">Cytoplasm</keyword>
<evidence type="ECO:0000313" key="18">
    <source>
        <dbReference type="EMBL" id="MBV6531391.1"/>
    </source>
</evidence>
<comment type="catalytic activity">
    <reaction evidence="13 16">
        <text>a 2'-deoxyribonucleoside 5'-diphosphate + ATP = a 2'-deoxyribonucleoside 5'-triphosphate + ADP</text>
        <dbReference type="Rhea" id="RHEA:44640"/>
        <dbReference type="ChEBI" id="CHEBI:30616"/>
        <dbReference type="ChEBI" id="CHEBI:61560"/>
        <dbReference type="ChEBI" id="CHEBI:73316"/>
        <dbReference type="ChEBI" id="CHEBI:456216"/>
        <dbReference type="EC" id="2.7.4.6"/>
    </reaction>
</comment>
<dbReference type="Pfam" id="PF00334">
    <property type="entry name" value="NDK"/>
    <property type="match status" value="1"/>
</dbReference>
<proteinExistence type="inferred from homology"/>
<comment type="catalytic activity">
    <reaction evidence="13">
        <text>a ribonucleoside 5'-diphosphate + ATP = a ribonucleoside 5'-triphosphate + ADP</text>
        <dbReference type="Rhea" id="RHEA:18113"/>
        <dbReference type="ChEBI" id="CHEBI:30616"/>
        <dbReference type="ChEBI" id="CHEBI:57930"/>
        <dbReference type="ChEBI" id="CHEBI:61557"/>
        <dbReference type="ChEBI" id="CHEBI:456216"/>
        <dbReference type="EC" id="2.7.4.6"/>
    </reaction>
</comment>
<evidence type="ECO:0000256" key="9">
    <source>
        <dbReference type="ARBA" id="ARBA00022777"/>
    </source>
</evidence>
<dbReference type="PROSITE" id="PS00469">
    <property type="entry name" value="NDPK"/>
    <property type="match status" value="1"/>
</dbReference>
<evidence type="ECO:0000256" key="16">
    <source>
        <dbReference type="RuleBase" id="RU004013"/>
    </source>
</evidence>